<dbReference type="GO" id="GO:0016301">
    <property type="term" value="F:kinase activity"/>
    <property type="evidence" value="ECO:0007669"/>
    <property type="project" value="UniProtKB-KW"/>
</dbReference>
<evidence type="ECO:0000256" key="1">
    <source>
        <dbReference type="ARBA" id="ARBA00004496"/>
    </source>
</evidence>
<accession>A0A841PJK7</accession>
<dbReference type="RefSeq" id="WP_184402897.1">
    <property type="nucleotide sequence ID" value="NZ_JACHHJ010000001.1"/>
</dbReference>
<sequence>MIKRILSKLFERSGYIDVLAIANGSFIELADVNNSAISHEKLGPGFAIDPKDGNFVSPVKGTITSVFPTKHAVIIQTKEGLEVLIHVGLDTVYMQGEGFLIHVAEGDTVKVGDRLITADLDKIRDKGISPISVVIFLEPKQLDELSTIDGKSHLVAAETIAAEIKMKEESEEKSVPMN</sequence>
<name>A0A841PJK7_9BACL</name>
<evidence type="ECO:0000259" key="7">
    <source>
        <dbReference type="PROSITE" id="PS51093"/>
    </source>
</evidence>
<dbReference type="InterPro" id="IPR050890">
    <property type="entry name" value="PTS_EIIA_component"/>
</dbReference>
<dbReference type="PANTHER" id="PTHR45008">
    <property type="entry name" value="PTS SYSTEM GLUCOSE-SPECIFIC EIIA COMPONENT"/>
    <property type="match status" value="1"/>
</dbReference>
<protein>
    <submittedName>
        <fullName evidence="8">Glucose-specific phosphotransferase system IIA component</fullName>
    </submittedName>
</protein>
<evidence type="ECO:0000256" key="2">
    <source>
        <dbReference type="ARBA" id="ARBA00022448"/>
    </source>
</evidence>
<keyword evidence="4 8" id="KW-0808">Transferase</keyword>
<organism evidence="8 9">
    <name type="scientific">Geomicrobium halophilum</name>
    <dbReference type="NCBI Taxonomy" id="549000"/>
    <lineage>
        <taxon>Bacteria</taxon>
        <taxon>Bacillati</taxon>
        <taxon>Bacillota</taxon>
        <taxon>Bacilli</taxon>
        <taxon>Bacillales</taxon>
        <taxon>Geomicrobium</taxon>
    </lineage>
</organism>
<comment type="caution">
    <text evidence="8">The sequence shown here is derived from an EMBL/GenBank/DDBJ whole genome shotgun (WGS) entry which is preliminary data.</text>
</comment>
<dbReference type="Gene3D" id="2.70.70.10">
    <property type="entry name" value="Glucose Permease (Domain IIA)"/>
    <property type="match status" value="1"/>
</dbReference>
<dbReference type="InterPro" id="IPR011055">
    <property type="entry name" value="Dup_hybrid_motif"/>
</dbReference>
<evidence type="ECO:0000313" key="8">
    <source>
        <dbReference type="EMBL" id="MBB6448960.1"/>
    </source>
</evidence>
<evidence type="ECO:0000256" key="6">
    <source>
        <dbReference type="ARBA" id="ARBA00022777"/>
    </source>
</evidence>
<dbReference type="AlphaFoldDB" id="A0A841PJK7"/>
<dbReference type="Pfam" id="PF00358">
    <property type="entry name" value="PTS_EIIA_1"/>
    <property type="match status" value="1"/>
</dbReference>
<keyword evidence="9" id="KW-1185">Reference proteome</keyword>
<dbReference type="PROSITE" id="PS51093">
    <property type="entry name" value="PTS_EIIA_TYPE_1"/>
    <property type="match status" value="1"/>
</dbReference>
<dbReference type="PANTHER" id="PTHR45008:SF1">
    <property type="entry name" value="PTS SYSTEM GLUCOSE-SPECIFIC EIIA COMPONENT"/>
    <property type="match status" value="1"/>
</dbReference>
<dbReference type="Proteomes" id="UP000568839">
    <property type="component" value="Unassembled WGS sequence"/>
</dbReference>
<dbReference type="EMBL" id="JACHHJ010000001">
    <property type="protein sequence ID" value="MBB6448960.1"/>
    <property type="molecule type" value="Genomic_DNA"/>
</dbReference>
<dbReference type="PROSITE" id="PS00371">
    <property type="entry name" value="PTS_EIIA_TYPE_1_HIS"/>
    <property type="match status" value="1"/>
</dbReference>
<comment type="subcellular location">
    <subcellularLocation>
        <location evidence="1">Cytoplasm</location>
    </subcellularLocation>
</comment>
<feature type="domain" description="PTS EIIA type-1" evidence="7">
    <location>
        <begin position="34"/>
        <end position="138"/>
    </location>
</feature>
<keyword evidence="3" id="KW-0762">Sugar transport</keyword>
<evidence type="ECO:0000256" key="5">
    <source>
        <dbReference type="ARBA" id="ARBA00022683"/>
    </source>
</evidence>
<keyword evidence="6" id="KW-0418">Kinase</keyword>
<dbReference type="GO" id="GO:0005737">
    <property type="term" value="C:cytoplasm"/>
    <property type="evidence" value="ECO:0007669"/>
    <property type="project" value="UniProtKB-SubCell"/>
</dbReference>
<dbReference type="InterPro" id="IPR001127">
    <property type="entry name" value="PTS_EIIA_1_perm"/>
</dbReference>
<dbReference type="NCBIfam" id="TIGR00830">
    <property type="entry name" value="PTBA"/>
    <property type="match status" value="1"/>
</dbReference>
<proteinExistence type="predicted"/>
<keyword evidence="5" id="KW-0598">Phosphotransferase system</keyword>
<evidence type="ECO:0000256" key="4">
    <source>
        <dbReference type="ARBA" id="ARBA00022679"/>
    </source>
</evidence>
<reference evidence="8 9" key="1">
    <citation type="submission" date="2020-08" db="EMBL/GenBank/DDBJ databases">
        <title>Genomic Encyclopedia of Type Strains, Phase IV (KMG-IV): sequencing the most valuable type-strain genomes for metagenomic binning, comparative biology and taxonomic classification.</title>
        <authorList>
            <person name="Goeker M."/>
        </authorList>
    </citation>
    <scope>NUCLEOTIDE SEQUENCE [LARGE SCALE GENOMIC DNA]</scope>
    <source>
        <strain evidence="8 9">DSM 21769</strain>
    </source>
</reference>
<evidence type="ECO:0000256" key="3">
    <source>
        <dbReference type="ARBA" id="ARBA00022597"/>
    </source>
</evidence>
<evidence type="ECO:0000313" key="9">
    <source>
        <dbReference type="Proteomes" id="UP000568839"/>
    </source>
</evidence>
<dbReference type="FunFam" id="2.70.70.10:FF:000001">
    <property type="entry name" value="PTS system glucose-specific IIA component"/>
    <property type="match status" value="1"/>
</dbReference>
<dbReference type="SUPFAM" id="SSF51261">
    <property type="entry name" value="Duplicated hybrid motif"/>
    <property type="match status" value="1"/>
</dbReference>
<keyword evidence="2" id="KW-0813">Transport</keyword>
<dbReference type="GO" id="GO:0009401">
    <property type="term" value="P:phosphoenolpyruvate-dependent sugar phosphotransferase system"/>
    <property type="evidence" value="ECO:0007669"/>
    <property type="project" value="UniProtKB-KW"/>
</dbReference>
<gene>
    <name evidence="8" type="ORF">HNR44_000909</name>
</gene>